<dbReference type="Gene3D" id="1.10.260.40">
    <property type="entry name" value="lambda repressor-like DNA-binding domains"/>
    <property type="match status" value="1"/>
</dbReference>
<feature type="region of interest" description="Disordered" evidence="1">
    <location>
        <begin position="34"/>
        <end position="74"/>
    </location>
</feature>
<dbReference type="InterPro" id="IPR010982">
    <property type="entry name" value="Lambda_DNA-bd_dom_sf"/>
</dbReference>
<feature type="compositionally biased region" description="Low complexity" evidence="1">
    <location>
        <begin position="54"/>
        <end position="64"/>
    </location>
</feature>
<evidence type="ECO:0000256" key="1">
    <source>
        <dbReference type="SAM" id="MobiDB-lite"/>
    </source>
</evidence>
<comment type="caution">
    <text evidence="2">The sequence shown here is derived from an EMBL/GenBank/DDBJ whole genome shotgun (WGS) entry which is preliminary data.</text>
</comment>
<dbReference type="GO" id="GO:0003677">
    <property type="term" value="F:DNA binding"/>
    <property type="evidence" value="ECO:0007669"/>
    <property type="project" value="InterPro"/>
</dbReference>
<keyword evidence="3" id="KW-1185">Reference proteome</keyword>
<dbReference type="RefSeq" id="WP_050367069.1">
    <property type="nucleotide sequence ID" value="NZ_JBEZYM010000045.1"/>
</dbReference>
<sequence length="263" mass="27964">MLEVLGAHIAVPAAIGVQVTELDRDTYRFVHHPGRRRTRTAAHRSTARRRASRAARAASATVRSGTDGIVAGRGGGKHMVKAAADDGAGGPEQPGERAAAIARRLDRLMAREAARSGGRPPAYRELADRINRLAGRDVISRDTVRNLHLGLNQKGQACNPTVDTLDWLGRGFGIGAGASYFLDDAKAAVVDEQLEQLERVAELRQALGNDGVVNLAKRASALSDGSLRVLLSLADNLRKLEQDAAEDGPVGQDGRHTTPADGR</sequence>
<accession>A0A1E7NGH6</accession>
<feature type="compositionally biased region" description="Basic and acidic residues" evidence="1">
    <location>
        <begin position="253"/>
        <end position="263"/>
    </location>
</feature>
<feature type="compositionally biased region" description="Basic residues" evidence="1">
    <location>
        <begin position="34"/>
        <end position="53"/>
    </location>
</feature>
<dbReference type="OrthoDB" id="7203947at2"/>
<dbReference type="AlphaFoldDB" id="A0A1E7NGH6"/>
<organism evidence="2 3">
    <name type="scientific">Kitasatospora aureofaciens</name>
    <name type="common">Streptomyces aureofaciens</name>
    <dbReference type="NCBI Taxonomy" id="1894"/>
    <lineage>
        <taxon>Bacteria</taxon>
        <taxon>Bacillati</taxon>
        <taxon>Actinomycetota</taxon>
        <taxon>Actinomycetes</taxon>
        <taxon>Kitasatosporales</taxon>
        <taxon>Streptomycetaceae</taxon>
        <taxon>Kitasatospora</taxon>
    </lineage>
</organism>
<evidence type="ECO:0000313" key="2">
    <source>
        <dbReference type="EMBL" id="OEV39735.1"/>
    </source>
</evidence>
<feature type="region of interest" description="Disordered" evidence="1">
    <location>
        <begin position="242"/>
        <end position="263"/>
    </location>
</feature>
<evidence type="ECO:0000313" key="3">
    <source>
        <dbReference type="Proteomes" id="UP000037395"/>
    </source>
</evidence>
<dbReference type="EMBL" id="JPRF03000001">
    <property type="protein sequence ID" value="OEV39735.1"/>
    <property type="molecule type" value="Genomic_DNA"/>
</dbReference>
<protein>
    <submittedName>
        <fullName evidence="2">Uncharacterized protein</fullName>
    </submittedName>
</protein>
<gene>
    <name evidence="2" type="ORF">HS99_0003515</name>
</gene>
<proteinExistence type="predicted"/>
<name>A0A1E7NGH6_KITAU</name>
<reference evidence="2" key="1">
    <citation type="submission" date="2016-08" db="EMBL/GenBank/DDBJ databases">
        <title>Sequencing, Assembly and Comparative Genomics of S. aureofaciens ATCC 10762.</title>
        <authorList>
            <person name="Gradnigo J.S."/>
            <person name="Johnson N."/>
            <person name="Somerville G.A."/>
        </authorList>
    </citation>
    <scope>NUCLEOTIDE SEQUENCE [LARGE SCALE GENOMIC DNA]</scope>
    <source>
        <strain evidence="2">ATCC 10762</strain>
    </source>
</reference>
<dbReference type="Proteomes" id="UP000037395">
    <property type="component" value="Unassembled WGS sequence"/>
</dbReference>